<dbReference type="Pfam" id="PF03692">
    <property type="entry name" value="CxxCxxCC"/>
    <property type="match status" value="1"/>
</dbReference>
<evidence type="ECO:0000256" key="1">
    <source>
        <dbReference type="SAM" id="MobiDB-lite"/>
    </source>
</evidence>
<protein>
    <submittedName>
        <fullName evidence="2">YkgJ family cysteine cluster protein</fullName>
    </submittedName>
</protein>
<gene>
    <name evidence="2" type="ORF">ENV17_05430</name>
</gene>
<feature type="region of interest" description="Disordered" evidence="1">
    <location>
        <begin position="45"/>
        <end position="78"/>
    </location>
</feature>
<comment type="caution">
    <text evidence="2">The sequence shown here is derived from an EMBL/GenBank/DDBJ whole genome shotgun (WGS) entry which is preliminary data.</text>
</comment>
<dbReference type="PANTHER" id="PTHR35866">
    <property type="entry name" value="PUTATIVE-RELATED"/>
    <property type="match status" value="1"/>
</dbReference>
<dbReference type="AlphaFoldDB" id="A0A7C4FD50"/>
<reference evidence="2" key="1">
    <citation type="journal article" date="2020" name="mSystems">
        <title>Genome- and Community-Level Interaction Insights into Carbon Utilization and Element Cycling Functions of Hydrothermarchaeota in Hydrothermal Sediment.</title>
        <authorList>
            <person name="Zhou Z."/>
            <person name="Liu Y."/>
            <person name="Xu W."/>
            <person name="Pan J."/>
            <person name="Luo Z.H."/>
            <person name="Li M."/>
        </authorList>
    </citation>
    <scope>NUCLEOTIDE SEQUENCE [LARGE SCALE GENOMIC DNA]</scope>
    <source>
        <strain evidence="2">SpSt-735</strain>
    </source>
</reference>
<dbReference type="InterPro" id="IPR005358">
    <property type="entry name" value="Puta_zinc/iron-chelating_dom"/>
</dbReference>
<accession>A0A7C4FD50</accession>
<sequence length="238" mass="26358">MRQGTLRATGEPQDAGSHSAVDNEGLLLHLLRSGHCEAEPHNFADAGRHPLRHNLQGDDPEGAEEALARGASVSGAPGLSRRPPRGFFASPFCLTCGACCRGTEMPLLREDVERLEELSLKRENFAVESEGFFRLRNVGGYCVFYDTGSGRCKVYDARPLGCRLYPLVFDEERGVLLDPECPLAGFFSEECGELEGALLLLRRVLRSLHAEYGYRYSEKLLEESARKLLSRCQQRAAP</sequence>
<dbReference type="PANTHER" id="PTHR35866:SF2">
    <property type="entry name" value="YKGJ FAMILY CYSTEINE CLUSTER PROTEIN"/>
    <property type="match status" value="1"/>
</dbReference>
<name>A0A7C4FD50_THEPE</name>
<evidence type="ECO:0000313" key="2">
    <source>
        <dbReference type="EMBL" id="HGI43805.1"/>
    </source>
</evidence>
<proteinExistence type="predicted"/>
<dbReference type="EMBL" id="DTFI01000128">
    <property type="protein sequence ID" value="HGI43805.1"/>
    <property type="molecule type" value="Genomic_DNA"/>
</dbReference>
<organism evidence="2">
    <name type="scientific">Thermofilum pendens</name>
    <dbReference type="NCBI Taxonomy" id="2269"/>
    <lineage>
        <taxon>Archaea</taxon>
        <taxon>Thermoproteota</taxon>
        <taxon>Thermoprotei</taxon>
        <taxon>Thermofilales</taxon>
        <taxon>Thermofilaceae</taxon>
        <taxon>Thermofilum</taxon>
    </lineage>
</organism>